<dbReference type="RefSeq" id="WP_345192867.1">
    <property type="nucleotide sequence ID" value="NZ_BAABFL010000013.1"/>
</dbReference>
<reference evidence="2" key="1">
    <citation type="journal article" date="2019" name="Int. J. Syst. Evol. Microbiol.">
        <title>The Global Catalogue of Microorganisms (GCM) 10K type strain sequencing project: providing services to taxonomists for standard genome sequencing and annotation.</title>
        <authorList>
            <consortium name="The Broad Institute Genomics Platform"/>
            <consortium name="The Broad Institute Genome Sequencing Center for Infectious Disease"/>
            <person name="Wu L."/>
            <person name="Ma J."/>
        </authorList>
    </citation>
    <scope>NUCLEOTIDE SEQUENCE [LARGE SCALE GENOMIC DNA]</scope>
    <source>
        <strain evidence="2">JCM 17805</strain>
    </source>
</reference>
<name>A0ABP8UYA2_9GAMM</name>
<evidence type="ECO:0000313" key="2">
    <source>
        <dbReference type="Proteomes" id="UP001500604"/>
    </source>
</evidence>
<gene>
    <name evidence="1" type="ORF">GCM10023116_01630</name>
</gene>
<keyword evidence="2" id="KW-1185">Reference proteome</keyword>
<comment type="caution">
    <text evidence="1">The sequence shown here is derived from an EMBL/GenBank/DDBJ whole genome shotgun (WGS) entry which is preliminary data.</text>
</comment>
<organism evidence="1 2">
    <name type="scientific">Kistimonas scapharcae</name>
    <dbReference type="NCBI Taxonomy" id="1036133"/>
    <lineage>
        <taxon>Bacteria</taxon>
        <taxon>Pseudomonadati</taxon>
        <taxon>Pseudomonadota</taxon>
        <taxon>Gammaproteobacteria</taxon>
        <taxon>Oceanospirillales</taxon>
        <taxon>Endozoicomonadaceae</taxon>
        <taxon>Kistimonas</taxon>
    </lineage>
</organism>
<accession>A0ABP8UYA2</accession>
<sequence length="83" mass="8780">MIIFNNTTGHQTSADLTASGPFYLQVSGNLVGSVSLEASLDAGITPEAIWHTSIAGVFYVDLPENATYRIRVDSAYPVSVCTG</sequence>
<proteinExistence type="predicted"/>
<protein>
    <submittedName>
        <fullName evidence="1">Uncharacterized protein</fullName>
    </submittedName>
</protein>
<evidence type="ECO:0000313" key="1">
    <source>
        <dbReference type="EMBL" id="GAA4647901.1"/>
    </source>
</evidence>
<dbReference type="EMBL" id="BAABFL010000013">
    <property type="protein sequence ID" value="GAA4647901.1"/>
    <property type="molecule type" value="Genomic_DNA"/>
</dbReference>
<dbReference type="Proteomes" id="UP001500604">
    <property type="component" value="Unassembled WGS sequence"/>
</dbReference>